<accession>A0A8J5RB74</accession>
<proteinExistence type="predicted"/>
<evidence type="ECO:0000313" key="2">
    <source>
        <dbReference type="Proteomes" id="UP000729913"/>
    </source>
</evidence>
<organism evidence="1 2">
    <name type="scientific">Cotesia typhae</name>
    <dbReference type="NCBI Taxonomy" id="2053667"/>
    <lineage>
        <taxon>Eukaryota</taxon>
        <taxon>Metazoa</taxon>
        <taxon>Ecdysozoa</taxon>
        <taxon>Arthropoda</taxon>
        <taxon>Hexapoda</taxon>
        <taxon>Insecta</taxon>
        <taxon>Pterygota</taxon>
        <taxon>Neoptera</taxon>
        <taxon>Endopterygota</taxon>
        <taxon>Hymenoptera</taxon>
        <taxon>Apocrita</taxon>
        <taxon>Ichneumonoidea</taxon>
        <taxon>Braconidae</taxon>
        <taxon>Microgastrinae</taxon>
        <taxon>Cotesia</taxon>
    </lineage>
</organism>
<dbReference type="EMBL" id="JAAOIC020000001">
    <property type="protein sequence ID" value="KAG8042743.1"/>
    <property type="molecule type" value="Genomic_DNA"/>
</dbReference>
<gene>
    <name evidence="1" type="ORF">G9C98_005383</name>
</gene>
<protein>
    <submittedName>
        <fullName evidence="1">Uncharacterized protein</fullName>
    </submittedName>
</protein>
<sequence>MKLISMRCGKYLYADHDEVESPDREPRDRNSLWNYAKVLSIIVPIRGYTEARNKIYRCEEKCHT</sequence>
<reference evidence="1" key="2">
    <citation type="submission" date="2021-04" db="EMBL/GenBank/DDBJ databases">
        <title>Genome-wide patterns of bracovirus chromosomal integration into multiple host tissues during parasitism.</title>
        <authorList>
            <person name="Chebbi M.A.C."/>
        </authorList>
    </citation>
    <scope>NUCLEOTIDE SEQUENCE</scope>
    <source>
        <tissue evidence="1">Whole body</tissue>
    </source>
</reference>
<dbReference type="Proteomes" id="UP000729913">
    <property type="component" value="Unassembled WGS sequence"/>
</dbReference>
<keyword evidence="2" id="KW-1185">Reference proteome</keyword>
<comment type="caution">
    <text evidence="1">The sequence shown here is derived from an EMBL/GenBank/DDBJ whole genome shotgun (WGS) entry which is preliminary data.</text>
</comment>
<dbReference type="AlphaFoldDB" id="A0A8J5RB74"/>
<name>A0A8J5RB74_9HYME</name>
<reference evidence="1" key="1">
    <citation type="submission" date="2020-03" db="EMBL/GenBank/DDBJ databases">
        <authorList>
            <person name="Chebbi M.A."/>
            <person name="Drezen J.M."/>
        </authorList>
    </citation>
    <scope>NUCLEOTIDE SEQUENCE</scope>
    <source>
        <tissue evidence="1">Whole body</tissue>
    </source>
</reference>
<evidence type="ECO:0000313" key="1">
    <source>
        <dbReference type="EMBL" id="KAG8042743.1"/>
    </source>
</evidence>